<dbReference type="AlphaFoldDB" id="A0A6P1ME64"/>
<reference evidence="1 2" key="1">
    <citation type="submission" date="2020-01" db="EMBL/GenBank/DDBJ databases">
        <title>Ponticoccus aerotolerans gen. nov., sp. nov., an anaerobic bacterium and proposal of Ponticoccusceae fam. nov., Ponticoccusles ord. nov. and Ponticoccuse classis nov. in the phylum Kiritimatiellaeota.</title>
        <authorList>
            <person name="Zhou L.Y."/>
            <person name="Du Z.J."/>
        </authorList>
    </citation>
    <scope>NUCLEOTIDE SEQUENCE [LARGE SCALE GENOMIC DNA]</scope>
    <source>
        <strain evidence="1 2">S-5007</strain>
    </source>
</reference>
<name>A0A6P1ME64_9BACT</name>
<proteinExistence type="predicted"/>
<dbReference type="RefSeq" id="WP_160629525.1">
    <property type="nucleotide sequence ID" value="NZ_CP047593.1"/>
</dbReference>
<protein>
    <submittedName>
        <fullName evidence="1">Uncharacterized protein</fullName>
    </submittedName>
</protein>
<dbReference type="Proteomes" id="UP000464954">
    <property type="component" value="Chromosome"/>
</dbReference>
<evidence type="ECO:0000313" key="2">
    <source>
        <dbReference type="Proteomes" id="UP000464954"/>
    </source>
</evidence>
<sequence>MRLLYPGEQTERRVRTIADCIPVCLTDLIALVSHELPSGIIRKFR</sequence>
<dbReference type="EMBL" id="CP047593">
    <property type="protein sequence ID" value="QHI70348.1"/>
    <property type="molecule type" value="Genomic_DNA"/>
</dbReference>
<gene>
    <name evidence="1" type="ORF">GT409_13165</name>
</gene>
<accession>A0A6P1ME64</accession>
<organism evidence="1 2">
    <name type="scientific">Tichowtungia aerotolerans</name>
    <dbReference type="NCBI Taxonomy" id="2697043"/>
    <lineage>
        <taxon>Bacteria</taxon>
        <taxon>Pseudomonadati</taxon>
        <taxon>Kiritimatiellota</taxon>
        <taxon>Tichowtungiia</taxon>
        <taxon>Tichowtungiales</taxon>
        <taxon>Tichowtungiaceae</taxon>
        <taxon>Tichowtungia</taxon>
    </lineage>
</organism>
<keyword evidence="2" id="KW-1185">Reference proteome</keyword>
<evidence type="ECO:0000313" key="1">
    <source>
        <dbReference type="EMBL" id="QHI70348.1"/>
    </source>
</evidence>
<dbReference type="KEGG" id="taer:GT409_13165"/>